<keyword evidence="13" id="KW-0274">FAD</keyword>
<dbReference type="InterPro" id="IPR014729">
    <property type="entry name" value="Rossmann-like_a/b/a_fold"/>
</dbReference>
<keyword evidence="15" id="KW-0511">Multifunctional enzyme</keyword>
<keyword evidence="7" id="KW-0285">Flavoprotein</keyword>
<dbReference type="UniPathway" id="UPA00276">
    <property type="reaction ID" value="UER00406"/>
</dbReference>
<dbReference type="CDD" id="cd02064">
    <property type="entry name" value="FAD_synthetase_N"/>
    <property type="match status" value="1"/>
</dbReference>
<dbReference type="FunFam" id="2.40.30.30:FF:000003">
    <property type="entry name" value="Riboflavin biosynthesis protein"/>
    <property type="match status" value="1"/>
</dbReference>
<dbReference type="UniPathway" id="UPA00277">
    <property type="reaction ID" value="UER00407"/>
</dbReference>
<dbReference type="InterPro" id="IPR023465">
    <property type="entry name" value="Riboflavin_kinase_dom_sf"/>
</dbReference>
<organism evidence="17">
    <name type="scientific">hydrothermal vent metagenome</name>
    <dbReference type="NCBI Taxonomy" id="652676"/>
    <lineage>
        <taxon>unclassified sequences</taxon>
        <taxon>metagenomes</taxon>
        <taxon>ecological metagenomes</taxon>
    </lineage>
</organism>
<evidence type="ECO:0000256" key="2">
    <source>
        <dbReference type="ARBA" id="ARBA00005201"/>
    </source>
</evidence>
<dbReference type="NCBIfam" id="NF004160">
    <property type="entry name" value="PRK05627.1-3"/>
    <property type="match status" value="1"/>
</dbReference>
<dbReference type="SUPFAM" id="SSF82114">
    <property type="entry name" value="Riboflavin kinase-like"/>
    <property type="match status" value="1"/>
</dbReference>
<evidence type="ECO:0000256" key="4">
    <source>
        <dbReference type="ARBA" id="ARBA00012105"/>
    </source>
</evidence>
<dbReference type="InterPro" id="IPR015864">
    <property type="entry name" value="FAD_synthase"/>
</dbReference>
<dbReference type="GO" id="GO:0008531">
    <property type="term" value="F:riboflavin kinase activity"/>
    <property type="evidence" value="ECO:0007669"/>
    <property type="project" value="UniProtKB-EC"/>
</dbReference>
<dbReference type="FunFam" id="3.40.50.620:FF:000021">
    <property type="entry name" value="Riboflavin biosynthesis protein"/>
    <property type="match status" value="1"/>
</dbReference>
<evidence type="ECO:0000256" key="15">
    <source>
        <dbReference type="ARBA" id="ARBA00023268"/>
    </source>
</evidence>
<dbReference type="Pfam" id="PF06574">
    <property type="entry name" value="FAD_syn"/>
    <property type="match status" value="1"/>
</dbReference>
<keyword evidence="14" id="KW-0067">ATP-binding</keyword>
<feature type="domain" description="Riboflavin kinase" evidence="16">
    <location>
        <begin position="183"/>
        <end position="308"/>
    </location>
</feature>
<protein>
    <recommendedName>
        <fullName evidence="6">Bifunctional riboflavin kinase/FMN adenylyltransferase</fullName>
        <ecNumber evidence="4">2.7.1.26</ecNumber>
        <ecNumber evidence="5">2.7.7.2</ecNumber>
    </recommendedName>
</protein>
<evidence type="ECO:0000256" key="10">
    <source>
        <dbReference type="ARBA" id="ARBA00022695"/>
    </source>
</evidence>
<dbReference type="Pfam" id="PF01687">
    <property type="entry name" value="Flavokinase"/>
    <property type="match status" value="1"/>
</dbReference>
<comment type="pathway">
    <text evidence="2">Cofactor biosynthesis; FMN biosynthesis; FMN from riboflavin (ATP route): step 1/1.</text>
</comment>
<name>A0A3B0VMC2_9ZZZZ</name>
<dbReference type="EMBL" id="UOEX01000283">
    <property type="protein sequence ID" value="VAW39487.1"/>
    <property type="molecule type" value="Genomic_DNA"/>
</dbReference>
<reference evidence="17" key="1">
    <citation type="submission" date="2018-06" db="EMBL/GenBank/DDBJ databases">
        <authorList>
            <person name="Zhirakovskaya E."/>
        </authorList>
    </citation>
    <scope>NUCLEOTIDE SEQUENCE</scope>
</reference>
<evidence type="ECO:0000256" key="12">
    <source>
        <dbReference type="ARBA" id="ARBA00022777"/>
    </source>
</evidence>
<keyword evidence="12 17" id="KW-0418">Kinase</keyword>
<dbReference type="InterPro" id="IPR023468">
    <property type="entry name" value="Riboflavin_kinase"/>
</dbReference>
<keyword evidence="9 17" id="KW-0808">Transferase</keyword>
<evidence type="ECO:0000256" key="8">
    <source>
        <dbReference type="ARBA" id="ARBA00022643"/>
    </source>
</evidence>
<dbReference type="AlphaFoldDB" id="A0A3B0VMC2"/>
<dbReference type="SUPFAM" id="SSF52374">
    <property type="entry name" value="Nucleotidylyl transferase"/>
    <property type="match status" value="1"/>
</dbReference>
<dbReference type="NCBIfam" id="TIGR00083">
    <property type="entry name" value="ribF"/>
    <property type="match status" value="1"/>
</dbReference>
<evidence type="ECO:0000256" key="5">
    <source>
        <dbReference type="ARBA" id="ARBA00012393"/>
    </source>
</evidence>
<keyword evidence="8" id="KW-0288">FMN</keyword>
<evidence type="ECO:0000256" key="9">
    <source>
        <dbReference type="ARBA" id="ARBA00022679"/>
    </source>
</evidence>
<dbReference type="InterPro" id="IPR002606">
    <property type="entry name" value="Riboflavin_kinase_bac"/>
</dbReference>
<dbReference type="PANTHER" id="PTHR22749">
    <property type="entry name" value="RIBOFLAVIN KINASE/FMN ADENYLYLTRANSFERASE"/>
    <property type="match status" value="1"/>
</dbReference>
<evidence type="ECO:0000259" key="16">
    <source>
        <dbReference type="SMART" id="SM00904"/>
    </source>
</evidence>
<dbReference type="InterPro" id="IPR015865">
    <property type="entry name" value="Riboflavin_kinase_bac/euk"/>
</dbReference>
<dbReference type="GO" id="GO:0003919">
    <property type="term" value="F:FMN adenylyltransferase activity"/>
    <property type="evidence" value="ECO:0007669"/>
    <property type="project" value="UniProtKB-EC"/>
</dbReference>
<comment type="similarity">
    <text evidence="3">Belongs to the RibF family.</text>
</comment>
<dbReference type="GO" id="GO:0009398">
    <property type="term" value="P:FMN biosynthetic process"/>
    <property type="evidence" value="ECO:0007669"/>
    <property type="project" value="UniProtKB-UniPathway"/>
</dbReference>
<dbReference type="Gene3D" id="3.40.50.620">
    <property type="entry name" value="HUPs"/>
    <property type="match status" value="1"/>
</dbReference>
<evidence type="ECO:0000256" key="3">
    <source>
        <dbReference type="ARBA" id="ARBA00010214"/>
    </source>
</evidence>
<dbReference type="GO" id="GO:0006747">
    <property type="term" value="P:FAD biosynthetic process"/>
    <property type="evidence" value="ECO:0007669"/>
    <property type="project" value="UniProtKB-UniPathway"/>
</dbReference>
<dbReference type="Gene3D" id="2.40.30.30">
    <property type="entry name" value="Riboflavin kinase-like"/>
    <property type="match status" value="1"/>
</dbReference>
<sequence>MRIYTDLQDITHPFPRPFVTIGNFDGVHLGHQQLFKTVVDKAKHCKGTSIAITFAPHPLKVVRPDIGIKLISTCDQKRELIAQADIDVLIIIPFTKPFATIAAQDFVDEALIKTIGVEELVVGYDYALGRGREGDIAFLREQGKKKGFAVSVIEAIYVDGMLVSSTKVRELVVQGRMRDVRKLLGRFYQIRGEVQKGQQRGGRLLGFPTANLHIAADDLCPKHGVYVTQVFYDAKCYGGVLNIGYNPTFEGRKISAETHIFDFNQDIYGKDIKINLLQYIRGERKFSGPTALAEQIGQDIEQARGVLFKAQQDHLLSYTTVSAP</sequence>
<evidence type="ECO:0000256" key="11">
    <source>
        <dbReference type="ARBA" id="ARBA00022741"/>
    </source>
</evidence>
<comment type="pathway">
    <text evidence="1">Cofactor biosynthesis; FAD biosynthesis; FAD from FMN: step 1/1.</text>
</comment>
<dbReference type="GO" id="GO:0009231">
    <property type="term" value="P:riboflavin biosynthetic process"/>
    <property type="evidence" value="ECO:0007669"/>
    <property type="project" value="InterPro"/>
</dbReference>
<accession>A0A3B0VMC2</accession>
<dbReference type="EC" id="2.7.1.26" evidence="4"/>
<evidence type="ECO:0000256" key="13">
    <source>
        <dbReference type="ARBA" id="ARBA00022827"/>
    </source>
</evidence>
<dbReference type="GO" id="GO:0005524">
    <property type="term" value="F:ATP binding"/>
    <property type="evidence" value="ECO:0007669"/>
    <property type="project" value="UniProtKB-KW"/>
</dbReference>
<keyword evidence="11" id="KW-0547">Nucleotide-binding</keyword>
<evidence type="ECO:0000256" key="1">
    <source>
        <dbReference type="ARBA" id="ARBA00004726"/>
    </source>
</evidence>
<dbReference type="PANTHER" id="PTHR22749:SF6">
    <property type="entry name" value="RIBOFLAVIN KINASE"/>
    <property type="match status" value="1"/>
</dbReference>
<evidence type="ECO:0000256" key="7">
    <source>
        <dbReference type="ARBA" id="ARBA00022630"/>
    </source>
</evidence>
<dbReference type="PIRSF" id="PIRSF004491">
    <property type="entry name" value="FAD_Synth"/>
    <property type="match status" value="1"/>
</dbReference>
<dbReference type="EC" id="2.7.7.2" evidence="5"/>
<dbReference type="NCBIfam" id="NF004162">
    <property type="entry name" value="PRK05627.1-5"/>
    <property type="match status" value="1"/>
</dbReference>
<evidence type="ECO:0000256" key="14">
    <source>
        <dbReference type="ARBA" id="ARBA00022840"/>
    </source>
</evidence>
<gene>
    <name evidence="17" type="ORF">MNBD_DELTA03-1420</name>
</gene>
<evidence type="ECO:0000256" key="6">
    <source>
        <dbReference type="ARBA" id="ARBA00018483"/>
    </source>
</evidence>
<evidence type="ECO:0000313" key="17">
    <source>
        <dbReference type="EMBL" id="VAW39487.1"/>
    </source>
</evidence>
<proteinExistence type="inferred from homology"/>
<keyword evidence="10 17" id="KW-0548">Nucleotidyltransferase</keyword>
<dbReference type="SMART" id="SM00904">
    <property type="entry name" value="Flavokinase"/>
    <property type="match status" value="1"/>
</dbReference>